<evidence type="ECO:0000313" key="2">
    <source>
        <dbReference type="Proteomes" id="UP000474565"/>
    </source>
</evidence>
<dbReference type="RefSeq" id="WP_161018380.1">
    <property type="nucleotide sequence ID" value="NZ_WWCP01000002.1"/>
</dbReference>
<dbReference type="AlphaFoldDB" id="A0A6L8MFU1"/>
<name>A0A6L8MFU1_9BURK</name>
<gene>
    <name evidence="1" type="ORF">GTP44_03785</name>
</gene>
<sequence length="168" mass="17541">MELNTNTTSVATLATAAVIAAGMPAAVGVDFDRLLAASAAPVEKTFTVSTLFNDDGDHAAGLEIVGKNSIQYRDIIRATSVTAIKRSQTKKQQIDGKTDAGAGQLFDLGEDRNLKIAIAVTVGLPGFTTGGQPVPVTEANVRALLTKFPAWVDKVIAALEVDANFLTI</sequence>
<accession>A0A6L8MFU1</accession>
<proteinExistence type="predicted"/>
<dbReference type="EMBL" id="WWCP01000002">
    <property type="protein sequence ID" value="MYM81081.1"/>
    <property type="molecule type" value="Genomic_DNA"/>
</dbReference>
<protein>
    <submittedName>
        <fullName evidence="1">Uncharacterized protein</fullName>
    </submittedName>
</protein>
<reference evidence="1 2" key="1">
    <citation type="submission" date="2019-12" db="EMBL/GenBank/DDBJ databases">
        <title>Novel species isolated from a subtropical stream in China.</title>
        <authorList>
            <person name="Lu H."/>
        </authorList>
    </citation>
    <scope>NUCLEOTIDE SEQUENCE [LARGE SCALE GENOMIC DNA]</scope>
    <source>
        <strain evidence="1 2">FT50W</strain>
    </source>
</reference>
<evidence type="ECO:0000313" key="1">
    <source>
        <dbReference type="EMBL" id="MYM81081.1"/>
    </source>
</evidence>
<organism evidence="1 2">
    <name type="scientific">Duganella lactea</name>
    <dbReference type="NCBI Taxonomy" id="2692173"/>
    <lineage>
        <taxon>Bacteria</taxon>
        <taxon>Pseudomonadati</taxon>
        <taxon>Pseudomonadota</taxon>
        <taxon>Betaproteobacteria</taxon>
        <taxon>Burkholderiales</taxon>
        <taxon>Oxalobacteraceae</taxon>
        <taxon>Telluria group</taxon>
        <taxon>Duganella</taxon>
    </lineage>
</organism>
<dbReference type="Proteomes" id="UP000474565">
    <property type="component" value="Unassembled WGS sequence"/>
</dbReference>
<comment type="caution">
    <text evidence="1">The sequence shown here is derived from an EMBL/GenBank/DDBJ whole genome shotgun (WGS) entry which is preliminary data.</text>
</comment>